<dbReference type="OrthoDB" id="413760at2759"/>
<sequence>MTGCKSASTPLAANEKLKKENGADKANVTTYRSLVGSLLYLTATRPDIMFAASLLSRYMQDPSQNHFAAGKRVLRYLSGTLDYGILYKAGKESCLIGYTDSDWAGCLDDMKSTGDMFSLLAQE</sequence>
<dbReference type="PANTHER" id="PTHR11439:SF502">
    <property type="entry name" value="SECRETED RXLR EFFECTOR PROTEIN 161-LIKE"/>
    <property type="match status" value="1"/>
</dbReference>
<dbReference type="PANTHER" id="PTHR11439">
    <property type="entry name" value="GAG-POL-RELATED RETROTRANSPOSON"/>
    <property type="match status" value="1"/>
</dbReference>
<dbReference type="Proteomes" id="UP000516437">
    <property type="component" value="Chromosome 6"/>
</dbReference>
<evidence type="ECO:0000313" key="1">
    <source>
        <dbReference type="EMBL" id="KAB1208824.1"/>
    </source>
</evidence>
<accession>A0A6A1V7N4</accession>
<reference evidence="1 2" key="1">
    <citation type="journal article" date="2019" name="Plant Biotechnol. J.">
        <title>The red bayberry genome and genetic basis of sex determination.</title>
        <authorList>
            <person name="Jia H.M."/>
            <person name="Jia H.J."/>
            <person name="Cai Q.L."/>
            <person name="Wang Y."/>
            <person name="Zhao H.B."/>
            <person name="Yang W.F."/>
            <person name="Wang G.Y."/>
            <person name="Li Y.H."/>
            <person name="Zhan D.L."/>
            <person name="Shen Y.T."/>
            <person name="Niu Q.F."/>
            <person name="Chang L."/>
            <person name="Qiu J."/>
            <person name="Zhao L."/>
            <person name="Xie H.B."/>
            <person name="Fu W.Y."/>
            <person name="Jin J."/>
            <person name="Li X.W."/>
            <person name="Jiao Y."/>
            <person name="Zhou C.C."/>
            <person name="Tu T."/>
            <person name="Chai C.Y."/>
            <person name="Gao J.L."/>
            <person name="Fan L.J."/>
            <person name="van de Weg E."/>
            <person name="Wang J.Y."/>
            <person name="Gao Z.S."/>
        </authorList>
    </citation>
    <scope>NUCLEOTIDE SEQUENCE [LARGE SCALE GENOMIC DNA]</scope>
    <source>
        <tissue evidence="1">Leaves</tissue>
    </source>
</reference>
<organism evidence="1 2">
    <name type="scientific">Morella rubra</name>
    <name type="common">Chinese bayberry</name>
    <dbReference type="NCBI Taxonomy" id="262757"/>
    <lineage>
        <taxon>Eukaryota</taxon>
        <taxon>Viridiplantae</taxon>
        <taxon>Streptophyta</taxon>
        <taxon>Embryophyta</taxon>
        <taxon>Tracheophyta</taxon>
        <taxon>Spermatophyta</taxon>
        <taxon>Magnoliopsida</taxon>
        <taxon>eudicotyledons</taxon>
        <taxon>Gunneridae</taxon>
        <taxon>Pentapetalae</taxon>
        <taxon>rosids</taxon>
        <taxon>fabids</taxon>
        <taxon>Fagales</taxon>
        <taxon>Myricaceae</taxon>
        <taxon>Morella</taxon>
    </lineage>
</organism>
<proteinExistence type="predicted"/>
<evidence type="ECO:0000313" key="2">
    <source>
        <dbReference type="Proteomes" id="UP000516437"/>
    </source>
</evidence>
<keyword evidence="2" id="KW-1185">Reference proteome</keyword>
<comment type="caution">
    <text evidence="1">The sequence shown here is derived from an EMBL/GenBank/DDBJ whole genome shotgun (WGS) entry which is preliminary data.</text>
</comment>
<dbReference type="EMBL" id="RXIC02000024">
    <property type="protein sequence ID" value="KAB1208824.1"/>
    <property type="molecule type" value="Genomic_DNA"/>
</dbReference>
<name>A0A6A1V7N4_9ROSI</name>
<dbReference type="AlphaFoldDB" id="A0A6A1V7N4"/>
<protein>
    <submittedName>
        <fullName evidence="1">Copia protein</fullName>
    </submittedName>
</protein>
<gene>
    <name evidence="1" type="ORF">CJ030_MR6G007594</name>
</gene>